<evidence type="ECO:0000256" key="1">
    <source>
        <dbReference type="SAM" id="MobiDB-lite"/>
    </source>
</evidence>
<feature type="compositionally biased region" description="Polar residues" evidence="1">
    <location>
        <begin position="1"/>
        <end position="10"/>
    </location>
</feature>
<protein>
    <submittedName>
        <fullName evidence="2">Uncharacterized protein</fullName>
    </submittedName>
</protein>
<organism evidence="2 3">
    <name type="scientific">Bartonella callosciuri</name>
    <dbReference type="NCBI Taxonomy" id="686223"/>
    <lineage>
        <taxon>Bacteria</taxon>
        <taxon>Pseudomonadati</taxon>
        <taxon>Pseudomonadota</taxon>
        <taxon>Alphaproteobacteria</taxon>
        <taxon>Hyphomicrobiales</taxon>
        <taxon>Bartonellaceae</taxon>
        <taxon>Bartonella</taxon>
    </lineage>
</organism>
<comment type="caution">
    <text evidence="2">The sequence shown here is derived from an EMBL/GenBank/DDBJ whole genome shotgun (WGS) entry which is preliminary data.</text>
</comment>
<keyword evidence="3" id="KW-1185">Reference proteome</keyword>
<dbReference type="EMBL" id="JACHIM010000004">
    <property type="protein sequence ID" value="MBB5073987.1"/>
    <property type="molecule type" value="Genomic_DNA"/>
</dbReference>
<feature type="region of interest" description="Disordered" evidence="1">
    <location>
        <begin position="1"/>
        <end position="48"/>
    </location>
</feature>
<dbReference type="AlphaFoldDB" id="A0A840P121"/>
<evidence type="ECO:0000313" key="2">
    <source>
        <dbReference type="EMBL" id="MBB5073987.1"/>
    </source>
</evidence>
<feature type="region of interest" description="Disordered" evidence="1">
    <location>
        <begin position="322"/>
        <end position="370"/>
    </location>
</feature>
<proteinExistence type="predicted"/>
<gene>
    <name evidence="2" type="ORF">HNQ69_001120</name>
</gene>
<feature type="compositionally biased region" description="Polar residues" evidence="1">
    <location>
        <begin position="25"/>
        <end position="39"/>
    </location>
</feature>
<name>A0A840P121_9HYPH</name>
<accession>A0A840P121</accession>
<feature type="compositionally biased region" description="Basic and acidic residues" evidence="1">
    <location>
        <begin position="342"/>
        <end position="355"/>
    </location>
</feature>
<dbReference type="Proteomes" id="UP000561417">
    <property type="component" value="Unassembled WGS sequence"/>
</dbReference>
<evidence type="ECO:0000313" key="3">
    <source>
        <dbReference type="Proteomes" id="UP000561417"/>
    </source>
</evidence>
<reference evidence="2 3" key="1">
    <citation type="submission" date="2020-08" db="EMBL/GenBank/DDBJ databases">
        <title>Genomic Encyclopedia of Type Strains, Phase IV (KMG-IV): sequencing the most valuable type-strain genomes for metagenomic binning, comparative biology and taxonomic classification.</title>
        <authorList>
            <person name="Goeker M."/>
        </authorList>
    </citation>
    <scope>NUCLEOTIDE SEQUENCE [LARGE SCALE GENOMIC DNA]</scope>
    <source>
        <strain evidence="2 3">DSM 28538</strain>
    </source>
</reference>
<dbReference type="RefSeq" id="WP_183228971.1">
    <property type="nucleotide sequence ID" value="NZ_JACHIM010000004.1"/>
</dbReference>
<dbReference type="NCBIfam" id="NF033856">
    <property type="entry name" value="T4SS_effec_BID"/>
    <property type="match status" value="1"/>
</dbReference>
<sequence length="370" mass="41559">MKKNHPQQNPEALYAQVKKPGRRQPSPQQTESLDENVNTGRRGPRPEDVVYAQVNTGGHRGQREPRPEDIVYAQVNTGGHRGQREPRPEDIVYAQVNTGGHRGQREPRPEDIVYAQVNTGGNRGQRGPSPEDVVYAQVNTGGNRGQREPRPEDIVYAQVNTGGHRGQRGPSPEDVVYAQVSPGGHRGQRGPRSEDIVYAQVRPQQARQHSLSNEEILEKTAGSPLVKAYREEIQYWCKKVYGNKNILQEKMDSVLKNPAMGEQLSWDVAANPRSVHKLAGYNICGLKTSARRQAEESLQHLCSAIDNYTNAVQGARETLMHTPRAEQKRRGLTQEVTQHVQQARERQQTAPEQHRQPRKQTPQKGMAFAM</sequence>